<dbReference type="Proteomes" id="UP000509367">
    <property type="component" value="Chromosome"/>
</dbReference>
<dbReference type="AlphaFoldDB" id="A0A6N1V946"/>
<organism evidence="1 2">
    <name type="scientific">Oricola thermophila</name>
    <dbReference type="NCBI Taxonomy" id="2742145"/>
    <lineage>
        <taxon>Bacteria</taxon>
        <taxon>Pseudomonadati</taxon>
        <taxon>Pseudomonadota</taxon>
        <taxon>Alphaproteobacteria</taxon>
        <taxon>Hyphomicrobiales</taxon>
        <taxon>Ahrensiaceae</taxon>
        <taxon>Oricola</taxon>
    </lineage>
</organism>
<accession>A0A6N1V946</accession>
<evidence type="ECO:0000313" key="2">
    <source>
        <dbReference type="Proteomes" id="UP000509367"/>
    </source>
</evidence>
<reference evidence="1 2" key="1">
    <citation type="submission" date="2020-06" db="EMBL/GenBank/DDBJ databases">
        <title>Oricola thermophila sp. nov. isolated from a tidal sediments.</title>
        <authorList>
            <person name="Kwon K.K."/>
            <person name="Yang S.-H."/>
            <person name="Park M.-J."/>
        </authorList>
    </citation>
    <scope>NUCLEOTIDE SEQUENCE [LARGE SCALE GENOMIC DNA]</scope>
    <source>
        <strain evidence="1 2">MEBiC13590</strain>
    </source>
</reference>
<proteinExistence type="predicted"/>
<dbReference type="KEGG" id="orm:HTY61_02640"/>
<keyword evidence="2" id="KW-1185">Reference proteome</keyword>
<dbReference type="RefSeq" id="WP_175275337.1">
    <property type="nucleotide sequence ID" value="NZ_CP054836.1"/>
</dbReference>
<gene>
    <name evidence="1" type="ORF">HTY61_02640</name>
</gene>
<dbReference type="EMBL" id="CP054836">
    <property type="protein sequence ID" value="QKV17440.1"/>
    <property type="molecule type" value="Genomic_DNA"/>
</dbReference>
<protein>
    <submittedName>
        <fullName evidence="1">Uncharacterized protein</fullName>
    </submittedName>
</protein>
<name>A0A6N1V946_9HYPH</name>
<sequence>MAERNHTLISTIGNMIAGVGASISVAREVNRIYNTPESAFRARGTTRDAAVRAAVKRL</sequence>
<evidence type="ECO:0000313" key="1">
    <source>
        <dbReference type="EMBL" id="QKV17440.1"/>
    </source>
</evidence>